<reference evidence="3" key="1">
    <citation type="submission" date="2018-05" db="EMBL/GenBank/DDBJ databases">
        <title>Pedobacter paludis sp. nov., isolated from wetland soil.</title>
        <authorList>
            <person name="Zhang Y."/>
        </authorList>
    </citation>
    <scope>NUCLEOTIDE SEQUENCE [LARGE SCALE GENOMIC DNA]</scope>
    <source>
        <strain evidence="3">R-8</strain>
    </source>
</reference>
<dbReference type="Pfam" id="PF00313">
    <property type="entry name" value="CSD"/>
    <property type="match status" value="1"/>
</dbReference>
<evidence type="ECO:0000259" key="1">
    <source>
        <dbReference type="PROSITE" id="PS51857"/>
    </source>
</evidence>
<dbReference type="PROSITE" id="PS51857">
    <property type="entry name" value="CSD_2"/>
    <property type="match status" value="1"/>
</dbReference>
<dbReference type="RefSeq" id="WP_109932152.1">
    <property type="nucleotide sequence ID" value="NZ_QGNY01000008.1"/>
</dbReference>
<evidence type="ECO:0000313" key="3">
    <source>
        <dbReference type="Proteomes" id="UP000245391"/>
    </source>
</evidence>
<proteinExistence type="predicted"/>
<dbReference type="Gene3D" id="2.40.50.140">
    <property type="entry name" value="Nucleic acid-binding proteins"/>
    <property type="match status" value="1"/>
</dbReference>
<dbReference type="InterPro" id="IPR012340">
    <property type="entry name" value="NA-bd_OB-fold"/>
</dbReference>
<sequence length="80" mass="8945">MEGVITAYNKQRGFGLISQFMVEQSIYFDIVDCKVKGLYIGSSVQFDLSLTKKGHVAKNITATPKIKVRKTKKTIAQVAY</sequence>
<dbReference type="SUPFAM" id="SSF50249">
    <property type="entry name" value="Nucleic acid-binding proteins"/>
    <property type="match status" value="1"/>
</dbReference>
<dbReference type="OrthoDB" id="770094at2"/>
<gene>
    <name evidence="2" type="ORF">DF947_19660</name>
</gene>
<dbReference type="Proteomes" id="UP000245391">
    <property type="component" value="Unassembled WGS sequence"/>
</dbReference>
<evidence type="ECO:0000313" key="2">
    <source>
        <dbReference type="EMBL" id="PWS30180.1"/>
    </source>
</evidence>
<organism evidence="2 3">
    <name type="scientific">Pedobacter paludis</name>
    <dbReference type="NCBI Taxonomy" id="2203212"/>
    <lineage>
        <taxon>Bacteria</taxon>
        <taxon>Pseudomonadati</taxon>
        <taxon>Bacteroidota</taxon>
        <taxon>Sphingobacteriia</taxon>
        <taxon>Sphingobacteriales</taxon>
        <taxon>Sphingobacteriaceae</taxon>
        <taxon>Pedobacter</taxon>
    </lineage>
</organism>
<feature type="domain" description="CSD" evidence="1">
    <location>
        <begin position="1"/>
        <end position="62"/>
    </location>
</feature>
<dbReference type="GO" id="GO:0003676">
    <property type="term" value="F:nucleic acid binding"/>
    <property type="evidence" value="ECO:0007669"/>
    <property type="project" value="InterPro"/>
</dbReference>
<name>A0A317ETA2_9SPHI</name>
<dbReference type="AlphaFoldDB" id="A0A317ETA2"/>
<keyword evidence="3" id="KW-1185">Reference proteome</keyword>
<dbReference type="InterPro" id="IPR002059">
    <property type="entry name" value="CSP_DNA-bd"/>
</dbReference>
<accession>A0A317ETA2</accession>
<protein>
    <recommendedName>
        <fullName evidence="1">CSD domain-containing protein</fullName>
    </recommendedName>
</protein>
<comment type="caution">
    <text evidence="2">The sequence shown here is derived from an EMBL/GenBank/DDBJ whole genome shotgun (WGS) entry which is preliminary data.</text>
</comment>
<dbReference type="EMBL" id="QGNY01000008">
    <property type="protein sequence ID" value="PWS30180.1"/>
    <property type="molecule type" value="Genomic_DNA"/>
</dbReference>